<dbReference type="Gene3D" id="1.10.287.1060">
    <property type="entry name" value="ESAT-6-like"/>
    <property type="match status" value="1"/>
</dbReference>
<sequence>MSRRPTDWSPLAGSDPVPGDPDEVERVGNRYVNTAEALQQQAARLRALASDRSWESDAGENWRHQGREVAEKLDKVVGRYDKVGRALRTYGGQLRSAQSQADRALDLAQDAERRARAADTARREEVRRHASAPPETPPPDTSHLDRQAGQAADDLARARTQMQAARSARDSAAETAAGSIEGITGSDGLNDGRFAGVGKVFGDAVEWVDRNLKAITDLASTIAMVAGLLALAVGWIPVIGQIAAAVLTGIAALASLIALAGSLVMALQGRGSWLDVGLAAFSLVTLGMGRAALAGVKVGARGMRAAAQSAKTDELVSAAVAARGGAHVGGKTLRRMTIAARRQAKAEPGMGLTRDQVADGLSHAATRRPTGLAAAFNPVTIARETGQGLADLGRYAAPVNWGHTATLVRGGSAGSPLLDDAARLETSIAQQLSPAAQNLPGVSAYANSLQWQMGTLTGATLAPVASDTADKAGLLDGLKERTITPPK</sequence>
<evidence type="ECO:0000256" key="1">
    <source>
        <dbReference type="SAM" id="MobiDB-lite"/>
    </source>
</evidence>
<feature type="transmembrane region" description="Helical" evidence="2">
    <location>
        <begin position="218"/>
        <end position="236"/>
    </location>
</feature>
<protein>
    <recommendedName>
        <fullName evidence="3">Putative T7SS secretion signal domain-containing protein</fullName>
    </recommendedName>
</protein>
<keyword evidence="2" id="KW-0812">Transmembrane</keyword>
<feature type="compositionally biased region" description="Basic and acidic residues" evidence="1">
    <location>
        <begin position="110"/>
        <end position="128"/>
    </location>
</feature>
<dbReference type="RefSeq" id="WP_097184807.1">
    <property type="nucleotide sequence ID" value="NZ_OCNK01000003.1"/>
</dbReference>
<keyword evidence="5" id="KW-1185">Reference proteome</keyword>
<proteinExistence type="predicted"/>
<evidence type="ECO:0000259" key="3">
    <source>
        <dbReference type="Pfam" id="PF21725"/>
    </source>
</evidence>
<name>A0A286H2A7_9ACTN</name>
<dbReference type="InterPro" id="IPR049082">
    <property type="entry name" value="T7SS_signal"/>
</dbReference>
<evidence type="ECO:0000313" key="5">
    <source>
        <dbReference type="Proteomes" id="UP000219482"/>
    </source>
</evidence>
<dbReference type="AlphaFoldDB" id="A0A286H2A7"/>
<feature type="transmembrane region" description="Helical" evidence="2">
    <location>
        <begin position="273"/>
        <end position="293"/>
    </location>
</feature>
<dbReference type="Proteomes" id="UP000219482">
    <property type="component" value="Unassembled WGS sequence"/>
</dbReference>
<dbReference type="OrthoDB" id="5044126at2"/>
<gene>
    <name evidence="4" type="ORF">SAMN06272739_3179</name>
</gene>
<accession>A0A286H2A7</accession>
<dbReference type="EMBL" id="OCNK01000003">
    <property type="protein sequence ID" value="SOE01469.1"/>
    <property type="molecule type" value="Genomic_DNA"/>
</dbReference>
<evidence type="ECO:0000313" key="4">
    <source>
        <dbReference type="EMBL" id="SOE01469.1"/>
    </source>
</evidence>
<keyword evidence="2" id="KW-0472">Membrane</keyword>
<feature type="region of interest" description="Disordered" evidence="1">
    <location>
        <begin position="106"/>
        <end position="182"/>
    </location>
</feature>
<reference evidence="5" key="1">
    <citation type="submission" date="2017-09" db="EMBL/GenBank/DDBJ databases">
        <authorList>
            <person name="Varghese N."/>
            <person name="Submissions S."/>
        </authorList>
    </citation>
    <scope>NUCLEOTIDE SEQUENCE [LARGE SCALE GENOMIC DNA]</scope>
    <source>
        <strain evidence="5">DSM 44270</strain>
    </source>
</reference>
<feature type="region of interest" description="Disordered" evidence="1">
    <location>
        <begin position="1"/>
        <end position="26"/>
    </location>
</feature>
<dbReference type="Pfam" id="PF21725">
    <property type="entry name" value="T7SS_signal"/>
    <property type="match status" value="1"/>
</dbReference>
<keyword evidence="2" id="KW-1133">Transmembrane helix</keyword>
<organism evidence="4 5">
    <name type="scientific">Blastococcus haudaquaticus</name>
    <dbReference type="NCBI Taxonomy" id="1938745"/>
    <lineage>
        <taxon>Bacteria</taxon>
        <taxon>Bacillati</taxon>
        <taxon>Actinomycetota</taxon>
        <taxon>Actinomycetes</taxon>
        <taxon>Geodermatophilales</taxon>
        <taxon>Geodermatophilaceae</taxon>
        <taxon>Blastococcus</taxon>
    </lineage>
</organism>
<feature type="domain" description="Putative T7SS secretion signal" evidence="3">
    <location>
        <begin position="17"/>
        <end position="181"/>
    </location>
</feature>
<feature type="transmembrane region" description="Helical" evidence="2">
    <location>
        <begin position="242"/>
        <end position="266"/>
    </location>
</feature>
<evidence type="ECO:0000256" key="2">
    <source>
        <dbReference type="SAM" id="Phobius"/>
    </source>
</evidence>